<feature type="domain" description="NF-X1-type" evidence="8">
    <location>
        <begin position="197"/>
        <end position="242"/>
    </location>
</feature>
<evidence type="ECO:0000313" key="9">
    <source>
        <dbReference type="EMBL" id="KAF3329139.1"/>
    </source>
</evidence>
<evidence type="ECO:0000256" key="7">
    <source>
        <dbReference type="SAM" id="Phobius"/>
    </source>
</evidence>
<accession>A0A833QTC3</accession>
<dbReference type="InterPro" id="IPR000967">
    <property type="entry name" value="Znf_NFX1"/>
</dbReference>
<feature type="region of interest" description="Disordered" evidence="6">
    <location>
        <begin position="464"/>
        <end position="495"/>
    </location>
</feature>
<keyword evidence="10" id="KW-1185">Reference proteome</keyword>
<evidence type="ECO:0000256" key="5">
    <source>
        <dbReference type="ARBA" id="ARBA00022833"/>
    </source>
</evidence>
<feature type="domain" description="NF-X1-type" evidence="8">
    <location>
        <begin position="168"/>
        <end position="189"/>
    </location>
</feature>
<dbReference type="InterPro" id="IPR034078">
    <property type="entry name" value="NFX1_fam"/>
</dbReference>
<name>A0A833QTC3_9POAL</name>
<evidence type="ECO:0000259" key="8">
    <source>
        <dbReference type="SMART" id="SM00438"/>
    </source>
</evidence>
<dbReference type="PANTHER" id="PTHR12360:SF1">
    <property type="entry name" value="NF-X1-TYPE ZINC FINGER PROTEIN NFXL1"/>
    <property type="match status" value="1"/>
</dbReference>
<dbReference type="GO" id="GO:0000981">
    <property type="term" value="F:DNA-binding transcription factor activity, RNA polymerase II-specific"/>
    <property type="evidence" value="ECO:0007669"/>
    <property type="project" value="TreeGrafter"/>
</dbReference>
<keyword evidence="5" id="KW-0862">Zinc</keyword>
<gene>
    <name evidence="9" type="ORF">FCM35_KLT06217</name>
</gene>
<keyword evidence="3" id="KW-0677">Repeat</keyword>
<dbReference type="EMBL" id="SWLB01000015">
    <property type="protein sequence ID" value="KAF3329139.1"/>
    <property type="molecule type" value="Genomic_DNA"/>
</dbReference>
<feature type="domain" description="NF-X1-type" evidence="8">
    <location>
        <begin position="279"/>
        <end position="308"/>
    </location>
</feature>
<keyword evidence="7" id="KW-0812">Transmembrane</keyword>
<evidence type="ECO:0000313" key="10">
    <source>
        <dbReference type="Proteomes" id="UP000623129"/>
    </source>
</evidence>
<keyword evidence="7" id="KW-1133">Transmembrane helix</keyword>
<dbReference type="OrthoDB" id="536399at2759"/>
<dbReference type="Proteomes" id="UP000623129">
    <property type="component" value="Unassembled WGS sequence"/>
</dbReference>
<keyword evidence="7" id="KW-0472">Membrane</keyword>
<evidence type="ECO:0000256" key="3">
    <source>
        <dbReference type="ARBA" id="ARBA00022737"/>
    </source>
</evidence>
<keyword evidence="2" id="KW-0479">Metal-binding</keyword>
<comment type="similarity">
    <text evidence="1">Belongs to the NFX1 family.</text>
</comment>
<sequence>MILVPGKYEAVNESIENIQSLSAIREMRTTVSIWILKLPSLLAYLPVDLDMVEHLRPDPIFPGTTFMQHHLMGGKNASGYAIVAVMLVGVGVVMAAVHLCVTKAAKMQQPQMPFSMSSTLFLISFLECLIYWPSQVPRILVVTRVPCGTEKNQKPPKCSKKCPISRLCRHKLQSRPHKCHYGACPPCRLVCGEEFSCGHSCKERCHGPIPPPNPEFTLKPKKKKMGRVIEATPGSTCPPCKEIVLVSCFGQHLGQERPMVCVSKRQFSCENLCGNPLPCGNHYCTKACHVLETQMGSTYAEPCEDCTLRCQKDRPTWCSHSCPLPCHVGNCPPCKALVKRSCHCGSMKHVFECLYYNTLTAEEQLRVRTCSGPCHRKLPNCPHLCSEICHPGQCPTIDLCTKKVTVRCSCNTLKKELICQDVLKTYKNLGRDPKDVSKSHFGVGLLPCGANCKKEVQKDESELHLRKTHESNEPGVKPVNAPKRRRRRERGKEMRQTSKFEAIKAISMRCLWVMLMILVFIMCAYWCYKGIFWLSDWMNEVDEQRLRKMSPRDILGFYVRSSPLIFFGDDKITILMNHYFADNKAQLFVYRAHNGKFWVIIDRQMGPNNGPKAIVYKRLDMVLIAHSRTRNTLS</sequence>
<keyword evidence="4" id="KW-0863">Zinc-finger</keyword>
<evidence type="ECO:0000256" key="4">
    <source>
        <dbReference type="ARBA" id="ARBA00022771"/>
    </source>
</evidence>
<dbReference type="CDD" id="cd06008">
    <property type="entry name" value="NF-X1-zinc-finger"/>
    <property type="match status" value="2"/>
</dbReference>
<feature type="transmembrane region" description="Helical" evidence="7">
    <location>
        <begin position="511"/>
        <end position="528"/>
    </location>
</feature>
<dbReference type="GO" id="GO:0005634">
    <property type="term" value="C:nucleus"/>
    <property type="evidence" value="ECO:0007669"/>
    <property type="project" value="InterPro"/>
</dbReference>
<dbReference type="SMART" id="SM00438">
    <property type="entry name" value="ZnF_NFX"/>
    <property type="match status" value="5"/>
</dbReference>
<dbReference type="PANTHER" id="PTHR12360">
    <property type="entry name" value="NUCLEAR TRANSCRIPTION FACTOR, X-BOX BINDING 1 NFX1"/>
    <property type="match status" value="1"/>
</dbReference>
<feature type="domain" description="NF-X1-type" evidence="8">
    <location>
        <begin position="318"/>
        <end position="336"/>
    </location>
</feature>
<comment type="caution">
    <text evidence="9">The sequence shown here is derived from an EMBL/GenBank/DDBJ whole genome shotgun (WGS) entry which is preliminary data.</text>
</comment>
<organism evidence="9 10">
    <name type="scientific">Carex littledalei</name>
    <dbReference type="NCBI Taxonomy" id="544730"/>
    <lineage>
        <taxon>Eukaryota</taxon>
        <taxon>Viridiplantae</taxon>
        <taxon>Streptophyta</taxon>
        <taxon>Embryophyta</taxon>
        <taxon>Tracheophyta</taxon>
        <taxon>Spermatophyta</taxon>
        <taxon>Magnoliopsida</taxon>
        <taxon>Liliopsida</taxon>
        <taxon>Poales</taxon>
        <taxon>Cyperaceae</taxon>
        <taxon>Cyperoideae</taxon>
        <taxon>Cariceae</taxon>
        <taxon>Carex</taxon>
        <taxon>Carex subgen. Euthyceras</taxon>
    </lineage>
</organism>
<feature type="transmembrane region" description="Helical" evidence="7">
    <location>
        <begin position="77"/>
        <end position="101"/>
    </location>
</feature>
<feature type="transmembrane region" description="Helical" evidence="7">
    <location>
        <begin position="113"/>
        <end position="132"/>
    </location>
</feature>
<evidence type="ECO:0000256" key="2">
    <source>
        <dbReference type="ARBA" id="ARBA00022723"/>
    </source>
</evidence>
<reference evidence="9" key="1">
    <citation type="submission" date="2020-01" db="EMBL/GenBank/DDBJ databases">
        <title>Genome sequence of Kobresia littledalei, the first chromosome-level genome in the family Cyperaceae.</title>
        <authorList>
            <person name="Qu G."/>
        </authorList>
    </citation>
    <scope>NUCLEOTIDE SEQUENCE</scope>
    <source>
        <strain evidence="9">C.B.Clarke</strain>
        <tissue evidence="9">Leaf</tissue>
    </source>
</reference>
<dbReference type="GO" id="GO:0008270">
    <property type="term" value="F:zinc ion binding"/>
    <property type="evidence" value="ECO:0007669"/>
    <property type="project" value="UniProtKB-KW"/>
</dbReference>
<proteinExistence type="inferred from homology"/>
<evidence type="ECO:0000256" key="1">
    <source>
        <dbReference type="ARBA" id="ARBA00007269"/>
    </source>
</evidence>
<protein>
    <submittedName>
        <fullName evidence="9">NF-X1-type zinc finger protein NFXL2</fullName>
    </submittedName>
</protein>
<dbReference type="GO" id="GO:0000977">
    <property type="term" value="F:RNA polymerase II transcription regulatory region sequence-specific DNA binding"/>
    <property type="evidence" value="ECO:0007669"/>
    <property type="project" value="TreeGrafter"/>
</dbReference>
<evidence type="ECO:0000256" key="6">
    <source>
        <dbReference type="SAM" id="MobiDB-lite"/>
    </source>
</evidence>
<feature type="domain" description="NF-X1-type" evidence="8">
    <location>
        <begin position="381"/>
        <end position="402"/>
    </location>
</feature>
<dbReference type="AlphaFoldDB" id="A0A833QTC3"/>